<proteinExistence type="inferred from homology"/>
<dbReference type="GO" id="GO:0016579">
    <property type="term" value="P:protein deubiquitination"/>
    <property type="evidence" value="ECO:0007669"/>
    <property type="project" value="TreeGrafter"/>
</dbReference>
<dbReference type="GO" id="GO:0006508">
    <property type="term" value="P:proteolysis"/>
    <property type="evidence" value="ECO:0007669"/>
    <property type="project" value="UniProtKB-KW"/>
</dbReference>
<keyword evidence="3" id="KW-0378">Hydrolase</keyword>
<keyword evidence="6" id="KW-1185">Reference proteome</keyword>
<feature type="domain" description="PPPDE" evidence="4">
    <location>
        <begin position="1"/>
        <end position="135"/>
    </location>
</feature>
<dbReference type="InterPro" id="IPR042266">
    <property type="entry name" value="PPPDE_sf"/>
</dbReference>
<dbReference type="Proteomes" id="UP001162131">
    <property type="component" value="Unassembled WGS sequence"/>
</dbReference>
<dbReference type="Gene3D" id="3.90.1720.30">
    <property type="entry name" value="PPPDE domains"/>
    <property type="match status" value="1"/>
</dbReference>
<comment type="similarity">
    <text evidence="1">Belongs to the DeSI family.</text>
</comment>
<dbReference type="Pfam" id="PF05903">
    <property type="entry name" value="Peptidase_C97"/>
    <property type="match status" value="1"/>
</dbReference>
<dbReference type="SMART" id="SM01179">
    <property type="entry name" value="DUF862"/>
    <property type="match status" value="1"/>
</dbReference>
<gene>
    <name evidence="5" type="ORF">BSTOLATCC_MIC18801</name>
</gene>
<dbReference type="PROSITE" id="PS51858">
    <property type="entry name" value="PPPDE"/>
    <property type="match status" value="1"/>
</dbReference>
<evidence type="ECO:0000313" key="6">
    <source>
        <dbReference type="Proteomes" id="UP001162131"/>
    </source>
</evidence>
<reference evidence="5" key="1">
    <citation type="submission" date="2021-09" db="EMBL/GenBank/DDBJ databases">
        <authorList>
            <consortium name="AG Swart"/>
            <person name="Singh M."/>
            <person name="Singh A."/>
            <person name="Seah K."/>
            <person name="Emmerich C."/>
        </authorList>
    </citation>
    <scope>NUCLEOTIDE SEQUENCE</scope>
    <source>
        <strain evidence="5">ATCC30299</strain>
    </source>
</reference>
<dbReference type="AlphaFoldDB" id="A0AAU9IPQ8"/>
<dbReference type="InterPro" id="IPR008580">
    <property type="entry name" value="PPPDE_dom"/>
</dbReference>
<evidence type="ECO:0000256" key="2">
    <source>
        <dbReference type="ARBA" id="ARBA00022670"/>
    </source>
</evidence>
<dbReference type="EMBL" id="CAJZBQ010000018">
    <property type="protein sequence ID" value="CAG9317556.1"/>
    <property type="molecule type" value="Genomic_DNA"/>
</dbReference>
<keyword evidence="2" id="KW-0645">Protease</keyword>
<dbReference type="PANTHER" id="PTHR12378:SF80">
    <property type="entry name" value="IP06716P-RELATED"/>
    <property type="match status" value="1"/>
</dbReference>
<comment type="caution">
    <text evidence="5">The sequence shown here is derived from an EMBL/GenBank/DDBJ whole genome shotgun (WGS) entry which is preliminary data.</text>
</comment>
<name>A0AAU9IPQ8_9CILI</name>
<accession>A0AAU9IPQ8</accession>
<evidence type="ECO:0000256" key="3">
    <source>
        <dbReference type="ARBA" id="ARBA00022801"/>
    </source>
</evidence>
<sequence>MQVYLNVYHIAKLSKYTATVGMGIYHSTIEINNLEYSFGKGDEEGSGIYTIVAGTSNGLVLCERKLLGICDKTMYEIECILVELKKEFFSENYHLILRNCNHFAQAFAYSLLKTRVPRYINRLSDMTHCLTCILPPNIWNRFLDEKRPLLDNKSSCYS</sequence>
<evidence type="ECO:0000256" key="1">
    <source>
        <dbReference type="ARBA" id="ARBA00008140"/>
    </source>
</evidence>
<dbReference type="PANTHER" id="PTHR12378">
    <property type="entry name" value="DESUMOYLATING ISOPEPTIDASE"/>
    <property type="match status" value="1"/>
</dbReference>
<dbReference type="GO" id="GO:0101005">
    <property type="term" value="F:deubiquitinase activity"/>
    <property type="evidence" value="ECO:0007669"/>
    <property type="project" value="TreeGrafter"/>
</dbReference>
<evidence type="ECO:0000313" key="5">
    <source>
        <dbReference type="EMBL" id="CAG9317556.1"/>
    </source>
</evidence>
<protein>
    <recommendedName>
        <fullName evidence="4">PPPDE domain-containing protein</fullName>
    </recommendedName>
</protein>
<organism evidence="5 6">
    <name type="scientific">Blepharisma stoltei</name>
    <dbReference type="NCBI Taxonomy" id="1481888"/>
    <lineage>
        <taxon>Eukaryota</taxon>
        <taxon>Sar</taxon>
        <taxon>Alveolata</taxon>
        <taxon>Ciliophora</taxon>
        <taxon>Postciliodesmatophora</taxon>
        <taxon>Heterotrichea</taxon>
        <taxon>Heterotrichida</taxon>
        <taxon>Blepharismidae</taxon>
        <taxon>Blepharisma</taxon>
    </lineage>
</organism>
<evidence type="ECO:0000259" key="4">
    <source>
        <dbReference type="PROSITE" id="PS51858"/>
    </source>
</evidence>